<dbReference type="InterPro" id="IPR050300">
    <property type="entry name" value="GDXG_lipolytic_enzyme"/>
</dbReference>
<dbReference type="InterPro" id="IPR001375">
    <property type="entry name" value="Peptidase_S9_cat"/>
</dbReference>
<reference evidence="4 5" key="2">
    <citation type="journal article" date="2013" name="PLoS Genet.">
        <title>Comparative genome structure, secondary metabolite, and effector coding capacity across Cochliobolus pathogens.</title>
        <authorList>
            <person name="Condon B.J."/>
            <person name="Leng Y."/>
            <person name="Wu D."/>
            <person name="Bushley K.E."/>
            <person name="Ohm R.A."/>
            <person name="Otillar R."/>
            <person name="Martin J."/>
            <person name="Schackwitz W."/>
            <person name="Grimwood J."/>
            <person name="MohdZainudin N."/>
            <person name="Xue C."/>
            <person name="Wang R."/>
            <person name="Manning V.A."/>
            <person name="Dhillon B."/>
            <person name="Tu Z.J."/>
            <person name="Steffenson B.J."/>
            <person name="Salamov A."/>
            <person name="Sun H."/>
            <person name="Lowry S."/>
            <person name="LaButti K."/>
            <person name="Han J."/>
            <person name="Copeland A."/>
            <person name="Lindquist E."/>
            <person name="Barry K."/>
            <person name="Schmutz J."/>
            <person name="Baker S.E."/>
            <person name="Ciuffetti L.M."/>
            <person name="Grigoriev I.V."/>
            <person name="Zhong S."/>
            <person name="Turgeon B.G."/>
        </authorList>
    </citation>
    <scope>NUCLEOTIDE SEQUENCE [LARGE SCALE GENOMIC DNA]</scope>
    <source>
        <strain evidence="5">28A</strain>
    </source>
</reference>
<dbReference type="Gene3D" id="3.40.50.1820">
    <property type="entry name" value="alpha/beta hydrolase"/>
    <property type="match status" value="1"/>
</dbReference>
<protein>
    <submittedName>
        <fullName evidence="4">Uncharacterized protein</fullName>
    </submittedName>
</protein>
<dbReference type="SUPFAM" id="SSF53474">
    <property type="entry name" value="alpha/beta-Hydrolases"/>
    <property type="match status" value="1"/>
</dbReference>
<dbReference type="GO" id="GO:0008236">
    <property type="term" value="F:serine-type peptidase activity"/>
    <property type="evidence" value="ECO:0007669"/>
    <property type="project" value="InterPro"/>
</dbReference>
<reference evidence="4 5" key="1">
    <citation type="journal article" date="2012" name="PLoS Pathog.">
        <title>Diverse lifestyles and strategies of plant pathogenesis encoded in the genomes of eighteen Dothideomycetes fungi.</title>
        <authorList>
            <person name="Ohm R.A."/>
            <person name="Feau N."/>
            <person name="Henrissat B."/>
            <person name="Schoch C.L."/>
            <person name="Horwitz B.A."/>
            <person name="Barry K.W."/>
            <person name="Condon B.J."/>
            <person name="Copeland A.C."/>
            <person name="Dhillon B."/>
            <person name="Glaser F."/>
            <person name="Hesse C.N."/>
            <person name="Kosti I."/>
            <person name="LaButti K."/>
            <person name="Lindquist E.A."/>
            <person name="Lucas S."/>
            <person name="Salamov A.A."/>
            <person name="Bradshaw R.E."/>
            <person name="Ciuffetti L."/>
            <person name="Hamelin R.C."/>
            <person name="Kema G.H.J."/>
            <person name="Lawrence C."/>
            <person name="Scott J.A."/>
            <person name="Spatafora J.W."/>
            <person name="Turgeon B.G."/>
            <person name="de Wit P.J.G.M."/>
            <person name="Zhong S."/>
            <person name="Goodwin S.B."/>
            <person name="Grigoriev I.V."/>
        </authorList>
    </citation>
    <scope>NUCLEOTIDE SEQUENCE [LARGE SCALE GENOMIC DNA]</scope>
    <source>
        <strain evidence="5">28A</strain>
    </source>
</reference>
<dbReference type="PANTHER" id="PTHR48081">
    <property type="entry name" value="AB HYDROLASE SUPERFAMILY PROTEIN C4A8.06C"/>
    <property type="match status" value="1"/>
</dbReference>
<accession>R0K7N4</accession>
<dbReference type="STRING" id="671987.R0K7N4"/>
<dbReference type="Pfam" id="PF20434">
    <property type="entry name" value="BD-FAE"/>
    <property type="match status" value="1"/>
</dbReference>
<name>R0K7N4_EXST2</name>
<dbReference type="InterPro" id="IPR029058">
    <property type="entry name" value="AB_hydrolase_fold"/>
</dbReference>
<dbReference type="HOGENOM" id="CLU_012494_9_0_1"/>
<evidence type="ECO:0000259" key="2">
    <source>
        <dbReference type="Pfam" id="PF00326"/>
    </source>
</evidence>
<proteinExistence type="predicted"/>
<keyword evidence="5" id="KW-1185">Reference proteome</keyword>
<dbReference type="GO" id="GO:0006508">
    <property type="term" value="P:proteolysis"/>
    <property type="evidence" value="ECO:0007669"/>
    <property type="project" value="InterPro"/>
</dbReference>
<dbReference type="eggNOG" id="ENOG502S3DF">
    <property type="taxonomic scope" value="Eukaryota"/>
</dbReference>
<evidence type="ECO:0000256" key="1">
    <source>
        <dbReference type="ARBA" id="ARBA00022801"/>
    </source>
</evidence>
<feature type="domain" description="BD-FAE-like" evidence="3">
    <location>
        <begin position="22"/>
        <end position="139"/>
    </location>
</feature>
<dbReference type="RefSeq" id="XP_008028643.1">
    <property type="nucleotide sequence ID" value="XM_008030452.1"/>
</dbReference>
<dbReference type="Proteomes" id="UP000016935">
    <property type="component" value="Unassembled WGS sequence"/>
</dbReference>
<dbReference type="GeneID" id="19401207"/>
<gene>
    <name evidence="4" type="ORF">SETTUDRAFT_172761</name>
</gene>
<evidence type="ECO:0000259" key="3">
    <source>
        <dbReference type="Pfam" id="PF20434"/>
    </source>
</evidence>
<evidence type="ECO:0000313" key="4">
    <source>
        <dbReference type="EMBL" id="EOA84307.1"/>
    </source>
</evidence>
<keyword evidence="1" id="KW-0378">Hydrolase</keyword>
<sequence>MSTLSSLRVVYKVVDGQEIDADVYIPDPKRHISKPVPVLINIHGGAFMLGSSKMVNRDQIKDCLDRGWLVIAPNHRLCPQVNMIEGPMKDCRDLLAWIYDGGLQQSLSTNGQQSLTLDLDHVFSFGTSSGGTLALSLGFDVPRPVAGIYDMYGPCKFDDVCWTTELTYLAEKLPSGLEDSFMNRIFDEQPVPIQGGVSLEGQAPGPPDFTDPRQAYAMTRVARGQVIENILQPQEYQRADPLKNISTLFPPTFIVHGTADTMVPISVSRALFAELQKNYVICGMAEIPGEEHTFSVTMQVGSRTWDLQRQGFDFLQSLIR</sequence>
<dbReference type="PANTHER" id="PTHR48081:SF3">
    <property type="entry name" value="ALPHA_BETA HYDROLASE FOLD-3 DOMAIN-CONTAINING PROTEIN"/>
    <property type="match status" value="1"/>
</dbReference>
<dbReference type="OrthoDB" id="19653at2759"/>
<feature type="domain" description="Peptidase S9 prolyl oligopeptidase catalytic" evidence="2">
    <location>
        <begin position="232"/>
        <end position="316"/>
    </location>
</feature>
<evidence type="ECO:0000313" key="5">
    <source>
        <dbReference type="Proteomes" id="UP000016935"/>
    </source>
</evidence>
<dbReference type="Pfam" id="PF00326">
    <property type="entry name" value="Peptidase_S9"/>
    <property type="match status" value="1"/>
</dbReference>
<organism evidence="4 5">
    <name type="scientific">Exserohilum turcicum (strain 28A)</name>
    <name type="common">Northern leaf blight fungus</name>
    <name type="synonym">Setosphaeria turcica</name>
    <dbReference type="NCBI Taxonomy" id="671987"/>
    <lineage>
        <taxon>Eukaryota</taxon>
        <taxon>Fungi</taxon>
        <taxon>Dikarya</taxon>
        <taxon>Ascomycota</taxon>
        <taxon>Pezizomycotina</taxon>
        <taxon>Dothideomycetes</taxon>
        <taxon>Pleosporomycetidae</taxon>
        <taxon>Pleosporales</taxon>
        <taxon>Pleosporineae</taxon>
        <taxon>Pleosporaceae</taxon>
        <taxon>Exserohilum</taxon>
    </lineage>
</organism>
<dbReference type="EMBL" id="KB908814">
    <property type="protein sequence ID" value="EOA84307.1"/>
    <property type="molecule type" value="Genomic_DNA"/>
</dbReference>
<dbReference type="InterPro" id="IPR049492">
    <property type="entry name" value="BD-FAE-like_dom"/>
</dbReference>
<dbReference type="AlphaFoldDB" id="R0K7N4"/>